<keyword evidence="2" id="KW-0722">Serine protease inhibitor</keyword>
<dbReference type="SMART" id="SM00181">
    <property type="entry name" value="EGF"/>
    <property type="match status" value="5"/>
</dbReference>
<evidence type="ECO:0000313" key="6">
    <source>
        <dbReference type="Proteomes" id="UP001303046"/>
    </source>
</evidence>
<evidence type="ECO:0000259" key="4">
    <source>
        <dbReference type="SMART" id="SM00181"/>
    </source>
</evidence>
<evidence type="ECO:0000256" key="3">
    <source>
        <dbReference type="ARBA" id="ARBA00023157"/>
    </source>
</evidence>
<dbReference type="InterPro" id="IPR000742">
    <property type="entry name" value="EGF"/>
</dbReference>
<feature type="domain" description="EGF-like" evidence="4">
    <location>
        <begin position="596"/>
        <end position="632"/>
    </location>
</feature>
<comment type="caution">
    <text evidence="5">The sequence shown here is derived from an EMBL/GenBank/DDBJ whole genome shotgun (WGS) entry which is preliminary data.</text>
</comment>
<gene>
    <name evidence="5" type="primary">Necator_chrV.g20605</name>
    <name evidence="5" type="ORF">RB195_015812</name>
</gene>
<proteinExistence type="predicted"/>
<dbReference type="CDD" id="cd19941">
    <property type="entry name" value="TIL"/>
    <property type="match status" value="7"/>
</dbReference>
<dbReference type="PANTHER" id="PTHR23259">
    <property type="entry name" value="RIDDLE"/>
    <property type="match status" value="1"/>
</dbReference>
<dbReference type="Gene3D" id="2.10.25.10">
    <property type="entry name" value="Laminin"/>
    <property type="match status" value="7"/>
</dbReference>
<dbReference type="EMBL" id="JAVFWL010000005">
    <property type="protein sequence ID" value="KAK6758215.1"/>
    <property type="molecule type" value="Genomic_DNA"/>
</dbReference>
<evidence type="ECO:0000313" key="5">
    <source>
        <dbReference type="EMBL" id="KAK6758215.1"/>
    </source>
</evidence>
<dbReference type="PANTHER" id="PTHR23259:SF70">
    <property type="entry name" value="ACCESSORY GLAND PROTEIN ACP62F-RELATED"/>
    <property type="match status" value="1"/>
</dbReference>
<sequence length="827" mass="91531">MTFASDQDDWGITRARSIDSKSKRSLGYQSDNNDKTLRPTCNANEEFRECGTACEPTCWNTEPKNCPDKCVLGCECKKDISEAEMTRIACLPLQCENGRGLRSRFSPTWRGLPIPAQNNQAFSKSSSTGLDNCTSHGSFGLDHHVRKNKVTTQRKCLETGVPWSTRGVSLSRHAWCLSLKGSDQTVRSPGLLLQLIIEYHYAHTRKLPPYSYQSLVRPQHPQFRGMLPSNPHATFLNQLYIKLLQKPTIMMLLTLASFLLLPAVNAQFRRCFANEQFNACAAPCEATCRDPSPEICPGCAATCECKPGFLRNKYGACVDDCDSLQTLRPTCNANEEFRECGTACEPTCWNTEPKNCTDKCVLGCQCKEGYFRNGDDCIAPLQCENESKKGDACHENEELVECSAPCEPTCENSNPDHQDCRHDCVDVCRCRKGFVRGPNGYCFLPVECPSIEQKPPTQNSLDSCDDIECPEGTTCTMAEDDCPYPPCSPPIAVCYPPFPQRSPVQCGPNELLTTCFGCEPTCDHMNPDCEVSCGNPRCVCEEGFARTFFGKCIEKEECIYVMAKDRPPKIPVDSNLLSQRSSVMCGRNEVLERCFGCEPTCDFMNPDCIVTCGDPRCVCKQGFARTFFGKCIEKEKCINLMAGDQPNAPADSNPFSQGSSVMCGRNEVLERCFGCEPTCDFMNPDCEVTCGTPRCMCEKGFARTFFGKCIKKEECIYVTAGYQSNDRKRIDNAHVDSNLFSQSSSPKCGPNELLKKCFGCEPSCFHINPDFVKKSERSSCSVLNIAGNPVAHGAGPTVVIKAHQVSGPPYFTFLGKRGGVSNLRSLT</sequence>
<protein>
    <recommendedName>
        <fullName evidence="4">EGF-like domain-containing protein</fullName>
    </recommendedName>
</protein>
<dbReference type="Pfam" id="PF01826">
    <property type="entry name" value="TIL"/>
    <property type="match status" value="7"/>
</dbReference>
<feature type="domain" description="EGF-like" evidence="4">
    <location>
        <begin position="517"/>
        <end position="553"/>
    </location>
</feature>
<evidence type="ECO:0000256" key="1">
    <source>
        <dbReference type="ARBA" id="ARBA00022690"/>
    </source>
</evidence>
<accession>A0ABR1E6K5</accession>
<dbReference type="SUPFAM" id="SSF57567">
    <property type="entry name" value="Serine protease inhibitors"/>
    <property type="match status" value="7"/>
</dbReference>
<feature type="domain" description="EGF-like" evidence="4">
    <location>
        <begin position="279"/>
        <end position="318"/>
    </location>
</feature>
<keyword evidence="6" id="KW-1185">Reference proteome</keyword>
<dbReference type="InterPro" id="IPR002919">
    <property type="entry name" value="TIL_dom"/>
</dbReference>
<keyword evidence="1" id="KW-0646">Protease inhibitor</keyword>
<reference evidence="5 6" key="1">
    <citation type="submission" date="2023-08" db="EMBL/GenBank/DDBJ databases">
        <title>A Necator americanus chromosomal reference genome.</title>
        <authorList>
            <person name="Ilik V."/>
            <person name="Petrzelkova K.J."/>
            <person name="Pardy F."/>
            <person name="Fuh T."/>
            <person name="Niatou-Singa F.S."/>
            <person name="Gouil Q."/>
            <person name="Baker L."/>
            <person name="Ritchie M.E."/>
            <person name="Jex A.R."/>
            <person name="Gazzola D."/>
            <person name="Li H."/>
            <person name="Toshio Fujiwara R."/>
            <person name="Zhan B."/>
            <person name="Aroian R.V."/>
            <person name="Pafco B."/>
            <person name="Schwarz E.M."/>
        </authorList>
    </citation>
    <scope>NUCLEOTIDE SEQUENCE [LARGE SCALE GENOMIC DNA]</scope>
    <source>
        <strain evidence="5 6">Aroian</strain>
        <tissue evidence="5">Whole animal</tissue>
    </source>
</reference>
<feature type="domain" description="EGF-like" evidence="4">
    <location>
        <begin position="401"/>
        <end position="443"/>
    </location>
</feature>
<organism evidence="5 6">
    <name type="scientific">Necator americanus</name>
    <name type="common">Human hookworm</name>
    <dbReference type="NCBI Taxonomy" id="51031"/>
    <lineage>
        <taxon>Eukaryota</taxon>
        <taxon>Metazoa</taxon>
        <taxon>Ecdysozoa</taxon>
        <taxon>Nematoda</taxon>
        <taxon>Chromadorea</taxon>
        <taxon>Rhabditida</taxon>
        <taxon>Rhabditina</taxon>
        <taxon>Rhabditomorpha</taxon>
        <taxon>Strongyloidea</taxon>
        <taxon>Ancylostomatidae</taxon>
        <taxon>Bunostominae</taxon>
        <taxon>Necator</taxon>
    </lineage>
</organism>
<dbReference type="InterPro" id="IPR051368">
    <property type="entry name" value="SerProtInhib-TIL_Domain"/>
</dbReference>
<name>A0ABR1E6K5_NECAM</name>
<dbReference type="Proteomes" id="UP001303046">
    <property type="component" value="Unassembled WGS sequence"/>
</dbReference>
<dbReference type="InterPro" id="IPR036084">
    <property type="entry name" value="Ser_inhib-like_sf"/>
</dbReference>
<keyword evidence="3" id="KW-1015">Disulfide bond</keyword>
<feature type="domain" description="EGF-like" evidence="4">
    <location>
        <begin position="674"/>
        <end position="710"/>
    </location>
</feature>
<evidence type="ECO:0000256" key="2">
    <source>
        <dbReference type="ARBA" id="ARBA00022900"/>
    </source>
</evidence>